<evidence type="ECO:0000256" key="3">
    <source>
        <dbReference type="ARBA" id="ARBA00022777"/>
    </source>
</evidence>
<dbReference type="Gramene" id="TraesCS2B02G036800.1">
    <property type="protein sequence ID" value="TraesCS2B02G036800.1"/>
    <property type="gene ID" value="TraesCS2B02G036800"/>
</dbReference>
<reference evidence="9" key="1">
    <citation type="submission" date="2018-08" db="EMBL/GenBank/DDBJ databases">
        <authorList>
            <person name="Rossello M."/>
        </authorList>
    </citation>
    <scope>NUCLEOTIDE SEQUENCE [LARGE SCALE GENOMIC DNA]</scope>
    <source>
        <strain evidence="9">cv. Chinese Spring</strain>
    </source>
</reference>
<keyword evidence="6" id="KW-0723">Serine/threonine-protein kinase</keyword>
<evidence type="ECO:0000256" key="1">
    <source>
        <dbReference type="ARBA" id="ARBA00022679"/>
    </source>
</evidence>
<dbReference type="InterPro" id="IPR008271">
    <property type="entry name" value="Ser/Thr_kinase_AS"/>
</dbReference>
<dbReference type="InterPro" id="IPR000535">
    <property type="entry name" value="MSP_dom"/>
</dbReference>
<dbReference type="FunFam" id="1.10.510.10:FF:000870">
    <property type="entry name" value="OSJNBa0016N04.16-like protein"/>
    <property type="match status" value="1"/>
</dbReference>
<dbReference type="Gramene" id="TraesCS2B03G0075900.1">
    <property type="protein sequence ID" value="TraesCS2B03G0075900.1.CDS"/>
    <property type="gene ID" value="TraesCS2B03G0075900"/>
</dbReference>
<proteinExistence type="inferred from homology"/>
<dbReference type="PaxDb" id="4565-Traes_2AS_2FBCA527B.2"/>
<evidence type="ECO:0000259" key="8">
    <source>
        <dbReference type="PROSITE" id="PS50202"/>
    </source>
</evidence>
<dbReference type="AlphaFoldDB" id="A0A3B6C009"/>
<feature type="domain" description="Protein kinase" evidence="7">
    <location>
        <begin position="47"/>
        <end position="335"/>
    </location>
</feature>
<dbReference type="Pfam" id="PF00635">
    <property type="entry name" value="Motile_Sperm"/>
    <property type="match status" value="1"/>
</dbReference>
<dbReference type="SMART" id="SM00220">
    <property type="entry name" value="S_TKc"/>
    <property type="match status" value="1"/>
</dbReference>
<evidence type="ECO:0000256" key="5">
    <source>
        <dbReference type="PROSITE-ProRule" id="PRU10141"/>
    </source>
</evidence>
<evidence type="ECO:0000256" key="2">
    <source>
        <dbReference type="ARBA" id="ARBA00022741"/>
    </source>
</evidence>
<dbReference type="Gene3D" id="3.30.200.20">
    <property type="entry name" value="Phosphorylase Kinase, domain 1"/>
    <property type="match status" value="1"/>
</dbReference>
<gene>
    <name evidence="9" type="primary">LOC123043165</name>
</gene>
<dbReference type="InterPro" id="IPR008962">
    <property type="entry name" value="PapD-like_sf"/>
</dbReference>
<evidence type="ECO:0000313" key="9">
    <source>
        <dbReference type="EnsemblPlants" id="TraesCS2B02G036800.1"/>
    </source>
</evidence>
<dbReference type="EnsemblPlants" id="TraesCS2B02G036800.1">
    <property type="protein sequence ID" value="TraesCS2B02G036800.1"/>
    <property type="gene ID" value="TraesCS2B02G036800"/>
</dbReference>
<dbReference type="GO" id="GO:0005524">
    <property type="term" value="F:ATP binding"/>
    <property type="evidence" value="ECO:0007669"/>
    <property type="project" value="UniProtKB-UniRule"/>
</dbReference>
<keyword evidence="4 5" id="KW-0067">ATP-binding</keyword>
<dbReference type="PANTHER" id="PTHR45707:SF46">
    <property type="entry name" value="PROTEIN KINASE DOMAIN-CONTAINING PROTEIN"/>
    <property type="match status" value="1"/>
</dbReference>
<dbReference type="RefSeq" id="XP_044321465.1">
    <property type="nucleotide sequence ID" value="XM_044465530.1"/>
</dbReference>
<reference evidence="9" key="2">
    <citation type="submission" date="2018-10" db="UniProtKB">
        <authorList>
            <consortium name="EnsemblPlants"/>
        </authorList>
    </citation>
    <scope>IDENTIFICATION</scope>
</reference>
<feature type="domain" description="MSP" evidence="8">
    <location>
        <begin position="359"/>
        <end position="479"/>
    </location>
</feature>
<evidence type="ECO:0000256" key="6">
    <source>
        <dbReference type="RuleBase" id="RU000304"/>
    </source>
</evidence>
<accession>A0A3B6C009</accession>
<dbReference type="Gene3D" id="2.60.40.10">
    <property type="entry name" value="Immunoglobulins"/>
    <property type="match status" value="1"/>
</dbReference>
<dbReference type="InterPro" id="IPR000719">
    <property type="entry name" value="Prot_kinase_dom"/>
</dbReference>
<feature type="binding site" evidence="5">
    <location>
        <position position="75"/>
    </location>
    <ligand>
        <name>ATP</name>
        <dbReference type="ChEBI" id="CHEBI:30616"/>
    </ligand>
</feature>
<evidence type="ECO:0000259" key="7">
    <source>
        <dbReference type="PROSITE" id="PS50011"/>
    </source>
</evidence>
<comment type="similarity">
    <text evidence="6">Belongs to the protein kinase superfamily.</text>
</comment>
<organism evidence="9">
    <name type="scientific">Triticum aestivum</name>
    <name type="common">Wheat</name>
    <dbReference type="NCBI Taxonomy" id="4565"/>
    <lineage>
        <taxon>Eukaryota</taxon>
        <taxon>Viridiplantae</taxon>
        <taxon>Streptophyta</taxon>
        <taxon>Embryophyta</taxon>
        <taxon>Tracheophyta</taxon>
        <taxon>Spermatophyta</taxon>
        <taxon>Magnoliopsida</taxon>
        <taxon>Liliopsida</taxon>
        <taxon>Poales</taxon>
        <taxon>Poaceae</taxon>
        <taxon>BOP clade</taxon>
        <taxon>Pooideae</taxon>
        <taxon>Triticodae</taxon>
        <taxon>Triticeae</taxon>
        <taxon>Triticinae</taxon>
        <taxon>Triticum</taxon>
    </lineage>
</organism>
<dbReference type="Pfam" id="PF00069">
    <property type="entry name" value="Pkinase"/>
    <property type="match status" value="1"/>
</dbReference>
<keyword evidence="10" id="KW-1185">Reference proteome</keyword>
<dbReference type="PANTHER" id="PTHR45707">
    <property type="entry name" value="C2 CALCIUM/LIPID-BINDING PLANT PHOSPHORIBOSYLTRANSFERASE FAMILY PROTEIN"/>
    <property type="match status" value="1"/>
</dbReference>
<dbReference type="InterPro" id="IPR017441">
    <property type="entry name" value="Protein_kinase_ATP_BS"/>
</dbReference>
<protein>
    <recommendedName>
        <fullName evidence="11">Protein kinase domain-containing protein</fullName>
    </recommendedName>
</protein>
<keyword evidence="1" id="KW-0808">Transferase</keyword>
<dbReference type="PROSITE" id="PS50011">
    <property type="entry name" value="PROTEIN_KINASE_DOM"/>
    <property type="match status" value="1"/>
</dbReference>
<dbReference type="PROSITE" id="PS50202">
    <property type="entry name" value="MSP"/>
    <property type="match status" value="1"/>
</dbReference>
<dbReference type="SUPFAM" id="SSF49354">
    <property type="entry name" value="PapD-like"/>
    <property type="match status" value="1"/>
</dbReference>
<keyword evidence="3" id="KW-0418">Kinase</keyword>
<sequence>MLHSVTIFISQEEEEEDRPVILLTCWVRDSGSMDFELRVIEAITNNFADDQIVGSGGYGVVYRATHEGEEIAVKKLRQLPGLDDKQFDSEFRNLRNIRHQNVVRLIGYCYESRHKYMDHNGDLVFAQIMERVLCFEYMHGGSLDQHIQDKSCGLEWPTCYKIIKGTSEGLNHLHNSQGKHIYHLDLKPGNILLDESMTPKIGDLGLSRLVASTKTRQTEMRDGTLGFMPPEYIDGGFISKKFDVFSLGVIIIKILAGAKNYIRCSEMPPEQFIQLVSENWTKKLQEKTGHSSHEIDILGVTSCVGIALRCVDNDRNKRPCINDIVDELNQLEAKLKAMSLASDVSKDLTAVQSSCDTNIMSVDPTMELRFPFELRKEASCCLQLTNKTGGFIAFNIEINPNKYSVRPSQGTMPPCSRRYVVVTLSAQEVAPQYMRCEDMLLVQSTGVSQDLGEINYQELFKTTMANQVVDEVKLPIAYVTLDQ</sequence>
<evidence type="ECO:0000313" key="10">
    <source>
        <dbReference type="Proteomes" id="UP000019116"/>
    </source>
</evidence>
<dbReference type="PROSITE" id="PS00107">
    <property type="entry name" value="PROTEIN_KINASE_ATP"/>
    <property type="match status" value="1"/>
</dbReference>
<dbReference type="PROSITE" id="PS00108">
    <property type="entry name" value="PROTEIN_KINASE_ST"/>
    <property type="match status" value="1"/>
</dbReference>
<keyword evidence="2 5" id="KW-0547">Nucleotide-binding</keyword>
<dbReference type="InterPro" id="IPR011009">
    <property type="entry name" value="Kinase-like_dom_sf"/>
</dbReference>
<dbReference type="Gene3D" id="1.10.510.10">
    <property type="entry name" value="Transferase(Phosphotransferase) domain 1"/>
    <property type="match status" value="1"/>
</dbReference>
<evidence type="ECO:0008006" key="11">
    <source>
        <dbReference type="Google" id="ProtNLM"/>
    </source>
</evidence>
<dbReference type="OrthoDB" id="1890867at2759"/>
<name>A0A3B6C009_WHEAT</name>
<evidence type="ECO:0000256" key="4">
    <source>
        <dbReference type="ARBA" id="ARBA00022840"/>
    </source>
</evidence>
<dbReference type="InterPro" id="IPR013783">
    <property type="entry name" value="Ig-like_fold"/>
</dbReference>
<dbReference type="SMR" id="A0A3B6C009"/>
<dbReference type="GeneID" id="123043165"/>
<dbReference type="Proteomes" id="UP000019116">
    <property type="component" value="Chromosome 2B"/>
</dbReference>
<dbReference type="SUPFAM" id="SSF56112">
    <property type="entry name" value="Protein kinase-like (PK-like)"/>
    <property type="match status" value="1"/>
</dbReference>
<dbReference type="GO" id="GO:0004674">
    <property type="term" value="F:protein serine/threonine kinase activity"/>
    <property type="evidence" value="ECO:0007669"/>
    <property type="project" value="UniProtKB-KW"/>
</dbReference>
<dbReference type="STRING" id="4565.A0A3B6C009"/>
<dbReference type="OMA" id="SERVICF"/>